<accession>A0A8H6YVW1</accession>
<dbReference type="OrthoDB" id="10342570at2759"/>
<sequence length="1117" mass="126486">MAPGTGTKRKKNTTITFSRAPLASSAAGSSSSPLTGGVLREKTSIRVDGATRQKRSIVQITLDEEHRTPRVHPDVARLREPVYEPYSAADHGEYDEDYDEGGRAWRAIILFSNGPKTTGRRIWPKSCVAKGGATRLMTLALGVMSLRQGGRTTAAFLASTAGSCFALLASSQPIVIFHSTKIQRWDGAKFEQVTLKALGLRIQLGHWHGSVTDRICPLPLTAPHDDFVIIDTSGVHPVHLDYCNCGLGGHPTVQLLRARLWAATTTNPQTAATFSVLRRYHLLSFEAKCAALEFYQSLARESDNLHYKKDKDRYREFGEGMIRPASLGPSMESARFLCPACPQPGKNLPADWRNVPDEKQFLYALFLALDANFRLKRKDVSSEEKDPGLGNGWAFYCEVKKYMQHVKEHWNDKQDRSHCVAHDAVDKPDREARGTASSGIAAVDCARHNMKRPQAVGDLQLGERYMNMDYMFFSSIAGTEVLRFFVSYDIACQWHLKIWGRMQDYDDATLTVDGDGKFFTFLVPQFSFHLTRDVGQTDGEAPERGWADANPLARSTKEMGPGFRRDTVDDHFNDWNHKKIIALGHMLRRKVENAVPEMVKTRRALEDMNESVGPEVVGTWVAMAELWEKDITKPNPFETIHKDQHVAKVRAELAAEAAERELEGKEDEGGGEGGYAHNGACRHGRILGFDVADTGLHPTDGQRRAMTERTSKLRRKIFAWMEVQQRFFPALTNIRARDDEARARHANGQAIPGVPVSGIALWLPSAIARAAVASKREIFVNKTVFEHEYRLRVGQASEALHEIRRLLLVRTHLYKSKDTHSRGVRANMRSGDKIAALNEQIKRAAATYRAAHGTLEYLGKEVGRSEWSWMLQPLKEEDVRGLPRAQFHDPERKDKTKKKRKSKRARRAKQGERQLSWIWLSRGEQWKPGDDAAMNEAVRIEWAKTRARSMRWREEVDLLEEEMRRVTVFLRWRSEWWRQMVGQRELPVGPQLEGETAYALRQADVQAHLADSFEAEGRDGTLVVDDEDEVENDEQEESDGEEEEEDNSEEEEAIPKLPQRPIKPTYVDEVLVMIFLCVLFVVIAANLITFTYILSSPFTPTTTVCWTLPNKLIYEKF</sequence>
<dbReference type="Pfam" id="PF18803">
    <property type="entry name" value="CxC2"/>
    <property type="match status" value="1"/>
</dbReference>
<dbReference type="Pfam" id="PF18758">
    <property type="entry name" value="KDZ"/>
    <property type="match status" value="1"/>
</dbReference>
<keyword evidence="2" id="KW-0812">Transmembrane</keyword>
<feature type="compositionally biased region" description="Acidic residues" evidence="1">
    <location>
        <begin position="1024"/>
        <end position="1052"/>
    </location>
</feature>
<reference evidence="4" key="1">
    <citation type="submission" date="2020-05" db="EMBL/GenBank/DDBJ databases">
        <title>Mycena genomes resolve the evolution of fungal bioluminescence.</title>
        <authorList>
            <person name="Tsai I.J."/>
        </authorList>
    </citation>
    <scope>NUCLEOTIDE SEQUENCE</scope>
    <source>
        <strain evidence="4">160909Yilan</strain>
    </source>
</reference>
<dbReference type="PANTHER" id="PTHR33096:SF1">
    <property type="entry name" value="CXC1-LIKE CYSTEINE CLUSTER ASSOCIATED WITH KDZ TRANSPOSASES DOMAIN-CONTAINING PROTEIN"/>
    <property type="match status" value="1"/>
</dbReference>
<feature type="compositionally biased region" description="Low complexity" evidence="1">
    <location>
        <begin position="18"/>
        <end position="32"/>
    </location>
</feature>
<feature type="compositionally biased region" description="Basic residues" evidence="1">
    <location>
        <begin position="895"/>
        <end position="908"/>
    </location>
</feature>
<evidence type="ECO:0000256" key="1">
    <source>
        <dbReference type="SAM" id="MobiDB-lite"/>
    </source>
</evidence>
<dbReference type="AlphaFoldDB" id="A0A8H6YVW1"/>
<dbReference type="Proteomes" id="UP000623467">
    <property type="component" value="Unassembled WGS sequence"/>
</dbReference>
<gene>
    <name evidence="4" type="ORF">MSAN_00871800</name>
</gene>
<organism evidence="4 5">
    <name type="scientific">Mycena sanguinolenta</name>
    <dbReference type="NCBI Taxonomy" id="230812"/>
    <lineage>
        <taxon>Eukaryota</taxon>
        <taxon>Fungi</taxon>
        <taxon>Dikarya</taxon>
        <taxon>Basidiomycota</taxon>
        <taxon>Agaricomycotina</taxon>
        <taxon>Agaricomycetes</taxon>
        <taxon>Agaricomycetidae</taxon>
        <taxon>Agaricales</taxon>
        <taxon>Marasmiineae</taxon>
        <taxon>Mycenaceae</taxon>
        <taxon>Mycena</taxon>
    </lineage>
</organism>
<name>A0A8H6YVW1_9AGAR</name>
<keyword evidence="5" id="KW-1185">Reference proteome</keyword>
<feature type="compositionally biased region" description="Basic and acidic residues" evidence="1">
    <location>
        <begin position="881"/>
        <end position="894"/>
    </location>
</feature>
<keyword evidence="2" id="KW-1133">Transmembrane helix</keyword>
<feature type="region of interest" description="Disordered" evidence="1">
    <location>
        <begin position="1018"/>
        <end position="1057"/>
    </location>
</feature>
<dbReference type="InterPro" id="IPR041457">
    <property type="entry name" value="CxC2_KDZ-assoc"/>
</dbReference>
<protein>
    <submittedName>
        <fullName evidence="4">CxC2 domain-containing protein</fullName>
    </submittedName>
</protein>
<dbReference type="EMBL" id="JACAZH010000005">
    <property type="protein sequence ID" value="KAF7368058.1"/>
    <property type="molecule type" value="Genomic_DNA"/>
</dbReference>
<feature type="region of interest" description="Disordered" evidence="1">
    <location>
        <begin position="881"/>
        <end position="910"/>
    </location>
</feature>
<comment type="caution">
    <text evidence="4">The sequence shown here is derived from an EMBL/GenBank/DDBJ whole genome shotgun (WGS) entry which is preliminary data.</text>
</comment>
<evidence type="ECO:0000259" key="3">
    <source>
        <dbReference type="Pfam" id="PF18803"/>
    </source>
</evidence>
<dbReference type="InterPro" id="IPR040521">
    <property type="entry name" value="KDZ"/>
</dbReference>
<evidence type="ECO:0000313" key="4">
    <source>
        <dbReference type="EMBL" id="KAF7368058.1"/>
    </source>
</evidence>
<proteinExistence type="predicted"/>
<feature type="region of interest" description="Disordered" evidence="1">
    <location>
        <begin position="1"/>
        <end position="37"/>
    </location>
</feature>
<keyword evidence="2" id="KW-0472">Membrane</keyword>
<evidence type="ECO:0000256" key="2">
    <source>
        <dbReference type="SAM" id="Phobius"/>
    </source>
</evidence>
<feature type="transmembrane region" description="Helical" evidence="2">
    <location>
        <begin position="1070"/>
        <end position="1094"/>
    </location>
</feature>
<evidence type="ECO:0000313" key="5">
    <source>
        <dbReference type="Proteomes" id="UP000623467"/>
    </source>
</evidence>
<feature type="domain" description="CxC2-like cysteine cluster KDZ transposase-associated" evidence="3">
    <location>
        <begin position="195"/>
        <end position="305"/>
    </location>
</feature>
<dbReference type="PANTHER" id="PTHR33096">
    <property type="entry name" value="CXC2 DOMAIN-CONTAINING PROTEIN"/>
    <property type="match status" value="1"/>
</dbReference>